<organism evidence="4 5">
    <name type="scientific">Pseudomonas asplenii</name>
    <dbReference type="NCBI Taxonomy" id="53407"/>
    <lineage>
        <taxon>Bacteria</taxon>
        <taxon>Pseudomonadati</taxon>
        <taxon>Pseudomonadota</taxon>
        <taxon>Gammaproteobacteria</taxon>
        <taxon>Pseudomonadales</taxon>
        <taxon>Pseudomonadaceae</taxon>
        <taxon>Pseudomonas</taxon>
    </lineage>
</organism>
<comment type="similarity">
    <text evidence="2">Belongs to the NAD(P)-dependent epimerase/dehydratase family.</text>
</comment>
<comment type="caution">
    <text evidence="4">The sequence shown here is derived from an EMBL/GenBank/DDBJ whole genome shotgun (WGS) entry which is preliminary data.</text>
</comment>
<evidence type="ECO:0000313" key="4">
    <source>
        <dbReference type="EMBL" id="KPA88378.1"/>
    </source>
</evidence>
<gene>
    <name evidence="4" type="ORF">PF66_05150</name>
</gene>
<dbReference type="PATRIC" id="fig|50340.43.peg.2859"/>
<comment type="pathway">
    <text evidence="1">Bacterial outer membrane biogenesis; LPS O-antigen biosynthesis.</text>
</comment>
<dbReference type="Pfam" id="PF01370">
    <property type="entry name" value="Epimerase"/>
    <property type="match status" value="1"/>
</dbReference>
<dbReference type="InterPro" id="IPR001509">
    <property type="entry name" value="Epimerase_deHydtase"/>
</dbReference>
<dbReference type="GO" id="GO:0003978">
    <property type="term" value="F:UDP-glucose 4-epimerase activity"/>
    <property type="evidence" value="ECO:0007669"/>
    <property type="project" value="UniProtKB-EC"/>
</dbReference>
<dbReference type="Gene3D" id="3.40.50.720">
    <property type="entry name" value="NAD(P)-binding Rossmann-like Domain"/>
    <property type="match status" value="1"/>
</dbReference>
<dbReference type="STRING" id="50340.PF66_05150"/>
<keyword evidence="5" id="KW-1185">Reference proteome</keyword>
<evidence type="ECO:0000259" key="3">
    <source>
        <dbReference type="Pfam" id="PF01370"/>
    </source>
</evidence>
<evidence type="ECO:0000256" key="2">
    <source>
        <dbReference type="ARBA" id="ARBA00007637"/>
    </source>
</evidence>
<accession>A0A0N0E218</accession>
<dbReference type="Proteomes" id="UP000037931">
    <property type="component" value="Unassembled WGS sequence"/>
</dbReference>
<evidence type="ECO:0000313" key="5">
    <source>
        <dbReference type="Proteomes" id="UP000037931"/>
    </source>
</evidence>
<dbReference type="PANTHER" id="PTHR43000">
    <property type="entry name" value="DTDP-D-GLUCOSE 4,6-DEHYDRATASE-RELATED"/>
    <property type="match status" value="1"/>
</dbReference>
<dbReference type="EMBL" id="JSYZ01000020">
    <property type="protein sequence ID" value="KPA88378.1"/>
    <property type="molecule type" value="Genomic_DNA"/>
</dbReference>
<keyword evidence="4" id="KW-0413">Isomerase</keyword>
<proteinExistence type="inferred from homology"/>
<dbReference type="SUPFAM" id="SSF51735">
    <property type="entry name" value="NAD(P)-binding Rossmann-fold domains"/>
    <property type="match status" value="1"/>
</dbReference>
<sequence length="253" mass="27179">MIHAAARVHIMNGEGPEALDEFRKVNTRGTLALARDAALAGVKRFVFISSIKVNGEGTLPGRPYRADDIPAPQGAYGVSKLEAEQGLLAIAEETGMEVVIIRPVLVYGPGVKANFRTMMAWLEKGFPLPFGAITNKRSLVALENLVDLIVTCIDHPAAANQVFLASDGEDLSTTSLLRRLGTALGKPARLMPIPVWLLTALAKALGKAALSQRLFGSLQVDIDKNRALLGWVPKVSVDSALALTAKDFSERRM</sequence>
<dbReference type="AlphaFoldDB" id="A0A0N0E218"/>
<protein>
    <submittedName>
        <fullName evidence="4">Nucleoside-diphosphate-sugar epimerase</fullName>
        <ecNumber evidence="4">5.1.3.2</ecNumber>
    </submittedName>
</protein>
<dbReference type="EC" id="5.1.3.2" evidence="4"/>
<name>A0A0N0E218_9PSED</name>
<reference evidence="4 5" key="1">
    <citation type="journal article" date="2015" name="PLoS ONE">
        <title>Rice-Infecting Pseudomonas Genomes Are Highly Accessorized and Harbor Multiple Putative Virulence Mechanisms to Cause Sheath Brown Rot.</title>
        <authorList>
            <person name="Quibod I.L."/>
            <person name="Grande G."/>
            <person name="Oreiro E.G."/>
            <person name="Borja F.N."/>
            <person name="Dossa G.S."/>
            <person name="Mauleon R."/>
            <person name="Cruz C.V."/>
            <person name="Oliva R."/>
        </authorList>
    </citation>
    <scope>NUCLEOTIDE SEQUENCE [LARGE SCALE GENOMIC DNA]</scope>
    <source>
        <strain evidence="4 5">IRRI 6609</strain>
    </source>
</reference>
<feature type="domain" description="NAD-dependent epimerase/dehydratase" evidence="3">
    <location>
        <begin position="2"/>
        <end position="159"/>
    </location>
</feature>
<evidence type="ECO:0000256" key="1">
    <source>
        <dbReference type="ARBA" id="ARBA00005125"/>
    </source>
</evidence>
<dbReference type="InterPro" id="IPR036291">
    <property type="entry name" value="NAD(P)-bd_dom_sf"/>
</dbReference>